<gene>
    <name evidence="3" type="ORF">PG997_003901</name>
</gene>
<comment type="caution">
    <text evidence="3">The sequence shown here is derived from an EMBL/GenBank/DDBJ whole genome shotgun (WGS) entry which is preliminary data.</text>
</comment>
<keyword evidence="1" id="KW-0732">Signal</keyword>
<dbReference type="EMBL" id="JAQQWN010000004">
    <property type="protein sequence ID" value="KAK8088940.1"/>
    <property type="molecule type" value="Genomic_DNA"/>
</dbReference>
<keyword evidence="4" id="KW-1185">Reference proteome</keyword>
<dbReference type="InterPro" id="IPR053185">
    <property type="entry name" value="SET_domain_protein"/>
</dbReference>
<evidence type="ECO:0000313" key="3">
    <source>
        <dbReference type="EMBL" id="KAK8088940.1"/>
    </source>
</evidence>
<protein>
    <submittedName>
        <fullName evidence="3">SET domain-containing protein 5</fullName>
    </submittedName>
</protein>
<dbReference type="SUPFAM" id="SSF82199">
    <property type="entry name" value="SET domain"/>
    <property type="match status" value="1"/>
</dbReference>
<dbReference type="GeneID" id="92041276"/>
<dbReference type="InterPro" id="IPR046341">
    <property type="entry name" value="SET_dom_sf"/>
</dbReference>
<name>A0ABR1X0J9_9PEZI</name>
<proteinExistence type="predicted"/>
<feature type="chain" id="PRO_5045833244" evidence="1">
    <location>
        <begin position="20"/>
        <end position="431"/>
    </location>
</feature>
<dbReference type="Pfam" id="PF00856">
    <property type="entry name" value="SET"/>
    <property type="match status" value="1"/>
</dbReference>
<dbReference type="Gene3D" id="2.170.270.10">
    <property type="entry name" value="SET domain"/>
    <property type="match status" value="1"/>
</dbReference>
<accession>A0ABR1X0J9</accession>
<organism evidence="3 4">
    <name type="scientific">Apiospora hydei</name>
    <dbReference type="NCBI Taxonomy" id="1337664"/>
    <lineage>
        <taxon>Eukaryota</taxon>
        <taxon>Fungi</taxon>
        <taxon>Dikarya</taxon>
        <taxon>Ascomycota</taxon>
        <taxon>Pezizomycotina</taxon>
        <taxon>Sordariomycetes</taxon>
        <taxon>Xylariomycetidae</taxon>
        <taxon>Amphisphaeriales</taxon>
        <taxon>Apiosporaceae</taxon>
        <taxon>Apiospora</taxon>
    </lineage>
</organism>
<feature type="domain" description="SET" evidence="2">
    <location>
        <begin position="120"/>
        <end position="289"/>
    </location>
</feature>
<feature type="signal peptide" evidence="1">
    <location>
        <begin position="1"/>
        <end position="19"/>
    </location>
</feature>
<reference evidence="3 4" key="1">
    <citation type="submission" date="2023-01" db="EMBL/GenBank/DDBJ databases">
        <title>Analysis of 21 Apiospora genomes using comparative genomics revels a genus with tremendous synthesis potential of carbohydrate active enzymes and secondary metabolites.</title>
        <authorList>
            <person name="Sorensen T."/>
        </authorList>
    </citation>
    <scope>NUCLEOTIDE SEQUENCE [LARGE SCALE GENOMIC DNA]</scope>
    <source>
        <strain evidence="3 4">CBS 114990</strain>
    </source>
</reference>
<evidence type="ECO:0000313" key="4">
    <source>
        <dbReference type="Proteomes" id="UP001433268"/>
    </source>
</evidence>
<evidence type="ECO:0000259" key="2">
    <source>
        <dbReference type="PROSITE" id="PS50280"/>
    </source>
</evidence>
<dbReference type="PANTHER" id="PTHR47332:SF6">
    <property type="entry name" value="SET DOMAIN-CONTAINING PROTEIN"/>
    <property type="match status" value="1"/>
</dbReference>
<dbReference type="InterPro" id="IPR001214">
    <property type="entry name" value="SET_dom"/>
</dbReference>
<dbReference type="PROSITE" id="PS50280">
    <property type="entry name" value="SET"/>
    <property type="match status" value="1"/>
</dbReference>
<dbReference type="RefSeq" id="XP_066671834.1">
    <property type="nucleotide sequence ID" value="XM_066808216.1"/>
</dbReference>
<sequence length="431" mass="47506">MKSSQFLLLPACLLPCAQARRSPDGPYYNGDTCPWGPFHLPLSMSCLVSDPQNPAALQSRLDSDQIAPPENGWVGPHFCLGRFCVWSNDGYGDGGASVVTTLSNRHRVAQMSDRSPGGVHDISHFRAVVVPGKGIGLVANRLIRRGEKIMAARPAVVAHEDLVDELELASQNALLDQAARVLPGERRKRFLAQAGELGGHRIADIMFTNSFQVSLGLQGGHTLAIFPKCHVSTMIVGPGQLKPPPRDNNTRVQLTWEQSLAYYIDQNLTHHTHAVRDIQPGEELTISYLDSFRARSVRQARARASWGFSCGCSQCSLLEAEAEASDARLFSIYQVETQLTDLKNANVSTSTIDRLVALYKEERLYHKIADAYTLAALNYNTFGVEATAKEYAKLSLEQGLLEHGNDSADMEAMRIVAVDPKSHWSWNTRQQ</sequence>
<dbReference type="PANTHER" id="PTHR47332">
    <property type="entry name" value="SET DOMAIN-CONTAINING PROTEIN 5"/>
    <property type="match status" value="1"/>
</dbReference>
<dbReference type="CDD" id="cd20071">
    <property type="entry name" value="SET_SMYD"/>
    <property type="match status" value="1"/>
</dbReference>
<evidence type="ECO:0000256" key="1">
    <source>
        <dbReference type="SAM" id="SignalP"/>
    </source>
</evidence>
<dbReference type="Proteomes" id="UP001433268">
    <property type="component" value="Unassembled WGS sequence"/>
</dbReference>